<feature type="transmembrane region" description="Helical" evidence="2">
    <location>
        <begin position="21"/>
        <end position="40"/>
    </location>
</feature>
<feature type="transmembrane region" description="Helical" evidence="2">
    <location>
        <begin position="46"/>
        <end position="64"/>
    </location>
</feature>
<feature type="region of interest" description="Disordered" evidence="1">
    <location>
        <begin position="185"/>
        <end position="213"/>
    </location>
</feature>
<evidence type="ECO:0000313" key="4">
    <source>
        <dbReference type="Proteomes" id="UP000250266"/>
    </source>
</evidence>
<name>A0A8E2E5B1_9PEZI</name>
<evidence type="ECO:0000313" key="3">
    <source>
        <dbReference type="EMBL" id="OCK77686.1"/>
    </source>
</evidence>
<keyword evidence="2" id="KW-1133">Transmembrane helix</keyword>
<dbReference type="AlphaFoldDB" id="A0A8E2E5B1"/>
<dbReference type="OrthoDB" id="5241710at2759"/>
<reference evidence="3 4" key="1">
    <citation type="journal article" date="2016" name="Nat. Commun.">
        <title>Ectomycorrhizal ecology is imprinted in the genome of the dominant symbiotic fungus Cenococcum geophilum.</title>
        <authorList>
            <consortium name="DOE Joint Genome Institute"/>
            <person name="Peter M."/>
            <person name="Kohler A."/>
            <person name="Ohm R.A."/>
            <person name="Kuo A."/>
            <person name="Krutzmann J."/>
            <person name="Morin E."/>
            <person name="Arend M."/>
            <person name="Barry K.W."/>
            <person name="Binder M."/>
            <person name="Choi C."/>
            <person name="Clum A."/>
            <person name="Copeland A."/>
            <person name="Grisel N."/>
            <person name="Haridas S."/>
            <person name="Kipfer T."/>
            <person name="LaButti K."/>
            <person name="Lindquist E."/>
            <person name="Lipzen A."/>
            <person name="Maire R."/>
            <person name="Meier B."/>
            <person name="Mihaltcheva S."/>
            <person name="Molinier V."/>
            <person name="Murat C."/>
            <person name="Poggeler S."/>
            <person name="Quandt C.A."/>
            <person name="Sperisen C."/>
            <person name="Tritt A."/>
            <person name="Tisserant E."/>
            <person name="Crous P.W."/>
            <person name="Henrissat B."/>
            <person name="Nehls U."/>
            <person name="Egli S."/>
            <person name="Spatafora J.W."/>
            <person name="Grigoriev I.V."/>
            <person name="Martin F.M."/>
        </authorList>
    </citation>
    <scope>NUCLEOTIDE SEQUENCE [LARGE SCALE GENOMIC DNA]</scope>
    <source>
        <strain evidence="3 4">CBS 459.81</strain>
    </source>
</reference>
<keyword evidence="2" id="KW-0472">Membrane</keyword>
<proteinExistence type="predicted"/>
<feature type="compositionally biased region" description="Basic and acidic residues" evidence="1">
    <location>
        <begin position="185"/>
        <end position="201"/>
    </location>
</feature>
<keyword evidence="4" id="KW-1185">Reference proteome</keyword>
<evidence type="ECO:0000256" key="2">
    <source>
        <dbReference type="SAM" id="Phobius"/>
    </source>
</evidence>
<evidence type="ECO:0000256" key="1">
    <source>
        <dbReference type="SAM" id="MobiDB-lite"/>
    </source>
</evidence>
<accession>A0A8E2E5B1</accession>
<gene>
    <name evidence="3" type="ORF">K432DRAFT_333463</name>
</gene>
<protein>
    <submittedName>
        <fullName evidence="3">Uncharacterized protein</fullName>
    </submittedName>
</protein>
<keyword evidence="2" id="KW-0812">Transmembrane</keyword>
<sequence length="213" mass="22926">MASPILIFTILSKSPAHVLRSLSILTFPPAFLLLLIHGIASSRVNPAIGLIPLAASSAFSAFLLHNQKACNCQSSGLTGSPMHLVADSLLGAGLLVVLITTWVNLPRSWDGGLVMLGTYGTNFLLVNFFIHLYFILQTLTESLANSSNWPKSCPHCQYAPFGGNSRSGRGKDYAPLLSGEEQHEYRDYQAEDDGARPEGDSRLGAQRNGDALV</sequence>
<feature type="transmembrane region" description="Helical" evidence="2">
    <location>
        <begin position="84"/>
        <end position="105"/>
    </location>
</feature>
<feature type="transmembrane region" description="Helical" evidence="2">
    <location>
        <begin position="111"/>
        <end position="136"/>
    </location>
</feature>
<dbReference type="Proteomes" id="UP000250266">
    <property type="component" value="Unassembled WGS sequence"/>
</dbReference>
<dbReference type="EMBL" id="KV745107">
    <property type="protein sequence ID" value="OCK77686.1"/>
    <property type="molecule type" value="Genomic_DNA"/>
</dbReference>
<organism evidence="3 4">
    <name type="scientific">Lepidopterella palustris CBS 459.81</name>
    <dbReference type="NCBI Taxonomy" id="1314670"/>
    <lineage>
        <taxon>Eukaryota</taxon>
        <taxon>Fungi</taxon>
        <taxon>Dikarya</taxon>
        <taxon>Ascomycota</taxon>
        <taxon>Pezizomycotina</taxon>
        <taxon>Dothideomycetes</taxon>
        <taxon>Pleosporomycetidae</taxon>
        <taxon>Mytilinidiales</taxon>
        <taxon>Argynnaceae</taxon>
        <taxon>Lepidopterella</taxon>
    </lineage>
</organism>